<dbReference type="AlphaFoldDB" id="A0A814E7G2"/>
<evidence type="ECO:0000259" key="1">
    <source>
        <dbReference type="PROSITE" id="PS50181"/>
    </source>
</evidence>
<feature type="domain" description="F-box" evidence="1">
    <location>
        <begin position="5"/>
        <end position="52"/>
    </location>
</feature>
<dbReference type="Proteomes" id="UP000663832">
    <property type="component" value="Unassembled WGS sequence"/>
</dbReference>
<dbReference type="EMBL" id="CAJNOI010000057">
    <property type="protein sequence ID" value="CAF0963623.1"/>
    <property type="molecule type" value="Genomic_DNA"/>
</dbReference>
<dbReference type="EMBL" id="CAJNOM010000662">
    <property type="protein sequence ID" value="CAF1535673.1"/>
    <property type="molecule type" value="Genomic_DNA"/>
</dbReference>
<evidence type="ECO:0000313" key="4">
    <source>
        <dbReference type="EMBL" id="CAF1535956.1"/>
    </source>
</evidence>
<evidence type="ECO:0000313" key="2">
    <source>
        <dbReference type="EMBL" id="CAF0963623.1"/>
    </source>
</evidence>
<dbReference type="PROSITE" id="PS50181">
    <property type="entry name" value="FBOX"/>
    <property type="match status" value="1"/>
</dbReference>
<evidence type="ECO:0000313" key="5">
    <source>
        <dbReference type="Proteomes" id="UP000663832"/>
    </source>
</evidence>
<name>A0A814E7G2_9BILA</name>
<gene>
    <name evidence="2" type="ORF">BJG266_LOCUS13901</name>
    <name evidence="3" type="ORF">QVE165_LOCUS45892</name>
    <name evidence="4" type="ORF">QVE165_LOCUS45916</name>
</gene>
<dbReference type="Proteomes" id="UP000663877">
    <property type="component" value="Unassembled WGS sequence"/>
</dbReference>
<evidence type="ECO:0000313" key="6">
    <source>
        <dbReference type="Proteomes" id="UP000663877"/>
    </source>
</evidence>
<organism evidence="2 6">
    <name type="scientific">Adineta steineri</name>
    <dbReference type="NCBI Taxonomy" id="433720"/>
    <lineage>
        <taxon>Eukaryota</taxon>
        <taxon>Metazoa</taxon>
        <taxon>Spiralia</taxon>
        <taxon>Gnathifera</taxon>
        <taxon>Rotifera</taxon>
        <taxon>Eurotatoria</taxon>
        <taxon>Bdelloidea</taxon>
        <taxon>Adinetida</taxon>
        <taxon>Adinetidae</taxon>
        <taxon>Adineta</taxon>
    </lineage>
</organism>
<protein>
    <recommendedName>
        <fullName evidence="1">F-box domain-containing protein</fullName>
    </recommendedName>
</protein>
<comment type="caution">
    <text evidence="2">The sequence shown here is derived from an EMBL/GenBank/DDBJ whole genome shotgun (WGS) entry which is preliminary data.</text>
</comment>
<dbReference type="EMBL" id="CAJNOM010000663">
    <property type="protein sequence ID" value="CAF1535956.1"/>
    <property type="molecule type" value="Genomic_DNA"/>
</dbReference>
<dbReference type="InterPro" id="IPR001810">
    <property type="entry name" value="F-box_dom"/>
</dbReference>
<accession>A0A814E7G2</accession>
<reference evidence="2" key="1">
    <citation type="submission" date="2021-02" db="EMBL/GenBank/DDBJ databases">
        <authorList>
            <person name="Nowell W R."/>
        </authorList>
    </citation>
    <scope>NUCLEOTIDE SEQUENCE</scope>
</reference>
<evidence type="ECO:0000313" key="3">
    <source>
        <dbReference type="EMBL" id="CAF1535673.1"/>
    </source>
</evidence>
<keyword evidence="5" id="KW-1185">Reference proteome</keyword>
<proteinExistence type="predicted"/>
<sequence>MNQFGVRLLDLPDEILLIILKKLSNIDVLYSLLNINNERLDILAQEKIFSSILNFVSLDPISSIDRFKLDHFCIDILPRIHENVKYFILKPDLMESILLASDYPNLTKIKLFNFKKEFILHYFANESPLRHIFQQQITDLILDNLPNMKYFSLKCDIQFSLHDTNFLPLFRRMSNLEKLTLYLRIENRDRFVDGTFLQNEILVYMPQLHSFTFYICTFINTIGLLHYLSSEDVQRTFTNIGQQHVASIINYISSEEMTCSVFSIPFTFDCLKDIGHTIPNIIFNYVTYLMVQDMISFNRQFFIQVARAFPLLKTFRILNMESQSCQLTNSQLDEIAEYPHLTYLDILYGNINYLEQFLNETKTYVPCLIKLKVVYNNLRIVTNNFTRDETRRNCAKIKQLRIFASLAHTKEFYLHFPLL</sequence>
<dbReference type="OrthoDB" id="10008020at2759"/>